<protein>
    <submittedName>
        <fullName evidence="4">Hsp20/alpha crystallin family protein</fullName>
    </submittedName>
</protein>
<feature type="domain" description="SHSP" evidence="3">
    <location>
        <begin position="26"/>
        <end position="136"/>
    </location>
</feature>
<dbReference type="InterPro" id="IPR031107">
    <property type="entry name" value="Small_HSP"/>
</dbReference>
<reference evidence="4" key="1">
    <citation type="submission" date="2020-10" db="EMBL/GenBank/DDBJ databases">
        <authorList>
            <person name="Gilroy R."/>
        </authorList>
    </citation>
    <scope>NUCLEOTIDE SEQUENCE</scope>
    <source>
        <strain evidence="4">11167</strain>
    </source>
</reference>
<dbReference type="PROSITE" id="PS01031">
    <property type="entry name" value="SHSP"/>
    <property type="match status" value="1"/>
</dbReference>
<dbReference type="InterPro" id="IPR008978">
    <property type="entry name" value="HSP20-like_chaperone"/>
</dbReference>
<evidence type="ECO:0000259" key="3">
    <source>
        <dbReference type="PROSITE" id="PS01031"/>
    </source>
</evidence>
<dbReference type="PANTHER" id="PTHR11527">
    <property type="entry name" value="HEAT-SHOCK PROTEIN 20 FAMILY MEMBER"/>
    <property type="match status" value="1"/>
</dbReference>
<proteinExistence type="inferred from homology"/>
<dbReference type="CDD" id="cd06464">
    <property type="entry name" value="ACD_sHsps-like"/>
    <property type="match status" value="1"/>
</dbReference>
<dbReference type="Gene3D" id="2.60.40.790">
    <property type="match status" value="1"/>
</dbReference>
<evidence type="ECO:0000256" key="1">
    <source>
        <dbReference type="PROSITE-ProRule" id="PRU00285"/>
    </source>
</evidence>
<dbReference type="EMBL" id="JADIMU010000030">
    <property type="protein sequence ID" value="MBO8443100.1"/>
    <property type="molecule type" value="Genomic_DNA"/>
</dbReference>
<evidence type="ECO:0000256" key="2">
    <source>
        <dbReference type="RuleBase" id="RU003616"/>
    </source>
</evidence>
<comment type="similarity">
    <text evidence="1 2">Belongs to the small heat shock protein (HSP20) family.</text>
</comment>
<dbReference type="InterPro" id="IPR002068">
    <property type="entry name" value="A-crystallin/Hsp20_dom"/>
</dbReference>
<name>A0A9D9H6P9_9SPIR</name>
<dbReference type="SUPFAM" id="SSF49764">
    <property type="entry name" value="HSP20-like chaperones"/>
    <property type="match status" value="1"/>
</dbReference>
<comment type="caution">
    <text evidence="4">The sequence shown here is derived from an EMBL/GenBank/DDBJ whole genome shotgun (WGS) entry which is preliminary data.</text>
</comment>
<sequence length="137" mass="15763">MRYYYRTYDPMWGFDKLFNDVFSGWSESGRRFPPVDIYETEKAFVVEMELSGYGEDDVAMHVDKHVLTVSSEGVGKEKDRDYIVREVATPSFKRSFALPEGVDEAAIEARMADGVLTVTLPKKAEDRPRRIEVRIAQ</sequence>
<evidence type="ECO:0000313" key="4">
    <source>
        <dbReference type="EMBL" id="MBO8443100.1"/>
    </source>
</evidence>
<accession>A0A9D9H6P9</accession>
<gene>
    <name evidence="4" type="ORF">IAC42_05000</name>
</gene>
<evidence type="ECO:0000313" key="5">
    <source>
        <dbReference type="Proteomes" id="UP000823633"/>
    </source>
</evidence>
<dbReference type="AlphaFoldDB" id="A0A9D9H6P9"/>
<dbReference type="Pfam" id="PF00011">
    <property type="entry name" value="HSP20"/>
    <property type="match status" value="1"/>
</dbReference>
<organism evidence="4 5">
    <name type="scientific">Candidatus Aphodenecus pullistercoris</name>
    <dbReference type="NCBI Taxonomy" id="2840669"/>
    <lineage>
        <taxon>Bacteria</taxon>
        <taxon>Pseudomonadati</taxon>
        <taxon>Spirochaetota</taxon>
        <taxon>Spirochaetia</taxon>
        <taxon>Spirochaetales</taxon>
        <taxon>Candidatus Aphodenecus</taxon>
    </lineage>
</organism>
<dbReference type="Proteomes" id="UP000823633">
    <property type="component" value="Unassembled WGS sequence"/>
</dbReference>
<reference evidence="4" key="2">
    <citation type="journal article" date="2021" name="PeerJ">
        <title>Extensive microbial diversity within the chicken gut microbiome revealed by metagenomics and culture.</title>
        <authorList>
            <person name="Gilroy R."/>
            <person name="Ravi A."/>
            <person name="Getino M."/>
            <person name="Pursley I."/>
            <person name="Horton D.L."/>
            <person name="Alikhan N.F."/>
            <person name="Baker D."/>
            <person name="Gharbi K."/>
            <person name="Hall N."/>
            <person name="Watson M."/>
            <person name="Adriaenssens E.M."/>
            <person name="Foster-Nyarko E."/>
            <person name="Jarju S."/>
            <person name="Secka A."/>
            <person name="Antonio M."/>
            <person name="Oren A."/>
            <person name="Chaudhuri R.R."/>
            <person name="La Ragione R."/>
            <person name="Hildebrand F."/>
            <person name="Pallen M.J."/>
        </authorList>
    </citation>
    <scope>NUCLEOTIDE SEQUENCE</scope>
    <source>
        <strain evidence="4">11167</strain>
    </source>
</reference>